<dbReference type="PRINTS" id="PR01021">
    <property type="entry name" value="OMPADOMAIN"/>
</dbReference>
<evidence type="ECO:0000256" key="1">
    <source>
        <dbReference type="ARBA" id="ARBA00004442"/>
    </source>
</evidence>
<feature type="compositionally biased region" description="Polar residues" evidence="5">
    <location>
        <begin position="104"/>
        <end position="113"/>
    </location>
</feature>
<protein>
    <submittedName>
        <fullName evidence="7">OmpA family protein</fullName>
    </submittedName>
</protein>
<keyword evidence="8" id="KW-1185">Reference proteome</keyword>
<keyword evidence="2 4" id="KW-0472">Membrane</keyword>
<evidence type="ECO:0000256" key="4">
    <source>
        <dbReference type="PROSITE-ProRule" id="PRU00473"/>
    </source>
</evidence>
<dbReference type="RefSeq" id="WP_147769417.1">
    <property type="nucleotide sequence ID" value="NZ_VRKQ01000018.1"/>
</dbReference>
<keyword evidence="3" id="KW-0998">Cell outer membrane</keyword>
<dbReference type="InterPro" id="IPR036737">
    <property type="entry name" value="OmpA-like_sf"/>
</dbReference>
<name>A0A5C7GE85_9FLAO</name>
<comment type="caution">
    <text evidence="7">The sequence shown here is derived from an EMBL/GenBank/DDBJ whole genome shotgun (WGS) entry which is preliminary data.</text>
</comment>
<dbReference type="InterPro" id="IPR006664">
    <property type="entry name" value="OMP_bac"/>
</dbReference>
<gene>
    <name evidence="7" type="ORF">FUA22_15045</name>
</gene>
<evidence type="ECO:0000256" key="5">
    <source>
        <dbReference type="SAM" id="MobiDB-lite"/>
    </source>
</evidence>
<dbReference type="GO" id="GO:0009279">
    <property type="term" value="C:cell outer membrane"/>
    <property type="evidence" value="ECO:0007669"/>
    <property type="project" value="UniProtKB-SubCell"/>
</dbReference>
<organism evidence="7 8">
    <name type="scientific">Seonamhaeicola maritimus</name>
    <dbReference type="NCBI Taxonomy" id="2591822"/>
    <lineage>
        <taxon>Bacteria</taxon>
        <taxon>Pseudomonadati</taxon>
        <taxon>Bacteroidota</taxon>
        <taxon>Flavobacteriia</taxon>
        <taxon>Flavobacteriales</taxon>
        <taxon>Flavobacteriaceae</taxon>
    </lineage>
</organism>
<dbReference type="PROSITE" id="PS51123">
    <property type="entry name" value="OMPA_2"/>
    <property type="match status" value="1"/>
</dbReference>
<dbReference type="PANTHER" id="PTHR30329">
    <property type="entry name" value="STATOR ELEMENT OF FLAGELLAR MOTOR COMPLEX"/>
    <property type="match status" value="1"/>
</dbReference>
<comment type="subcellular location">
    <subcellularLocation>
        <location evidence="1">Cell outer membrane</location>
    </subcellularLocation>
</comment>
<feature type="compositionally biased region" description="Low complexity" evidence="5">
    <location>
        <begin position="88"/>
        <end position="103"/>
    </location>
</feature>
<evidence type="ECO:0000313" key="7">
    <source>
        <dbReference type="EMBL" id="TXG35074.1"/>
    </source>
</evidence>
<feature type="region of interest" description="Disordered" evidence="5">
    <location>
        <begin position="34"/>
        <end position="113"/>
    </location>
</feature>
<dbReference type="AlphaFoldDB" id="A0A5C7GE85"/>
<feature type="domain" description="OmpA-like" evidence="6">
    <location>
        <begin position="327"/>
        <end position="441"/>
    </location>
</feature>
<evidence type="ECO:0000256" key="2">
    <source>
        <dbReference type="ARBA" id="ARBA00023136"/>
    </source>
</evidence>
<dbReference type="Pfam" id="PF00691">
    <property type="entry name" value="OmpA"/>
    <property type="match status" value="1"/>
</dbReference>
<proteinExistence type="predicted"/>
<dbReference type="PANTHER" id="PTHR30329:SF21">
    <property type="entry name" value="LIPOPROTEIN YIAD-RELATED"/>
    <property type="match status" value="1"/>
</dbReference>
<evidence type="ECO:0000256" key="3">
    <source>
        <dbReference type="ARBA" id="ARBA00023237"/>
    </source>
</evidence>
<evidence type="ECO:0000313" key="8">
    <source>
        <dbReference type="Proteomes" id="UP000321080"/>
    </source>
</evidence>
<accession>A0A5C7GE85</accession>
<feature type="region of interest" description="Disordered" evidence="5">
    <location>
        <begin position="415"/>
        <end position="434"/>
    </location>
</feature>
<dbReference type="EMBL" id="VRKQ01000018">
    <property type="protein sequence ID" value="TXG35074.1"/>
    <property type="molecule type" value="Genomic_DNA"/>
</dbReference>
<evidence type="ECO:0000259" key="6">
    <source>
        <dbReference type="PROSITE" id="PS51123"/>
    </source>
</evidence>
<dbReference type="CDD" id="cd07185">
    <property type="entry name" value="OmpA_C-like"/>
    <property type="match status" value="1"/>
</dbReference>
<reference evidence="7 8" key="1">
    <citation type="submission" date="2019-08" db="EMBL/GenBank/DDBJ databases">
        <title>Seonamhaeicola sediminis sp. nov., isolated from marine sediment.</title>
        <authorList>
            <person name="Cao W.R."/>
        </authorList>
    </citation>
    <scope>NUCLEOTIDE SEQUENCE [LARGE SCALE GENOMIC DNA]</scope>
    <source>
        <strain evidence="7 8">1505</strain>
    </source>
</reference>
<dbReference type="InterPro" id="IPR050330">
    <property type="entry name" value="Bact_OuterMem_StrucFunc"/>
</dbReference>
<dbReference type="OrthoDB" id="9800869at2"/>
<dbReference type="SUPFAM" id="SSF103088">
    <property type="entry name" value="OmpA-like"/>
    <property type="match status" value="1"/>
</dbReference>
<feature type="compositionally biased region" description="Basic and acidic residues" evidence="5">
    <location>
        <begin position="34"/>
        <end position="48"/>
    </location>
</feature>
<dbReference type="InterPro" id="IPR006665">
    <property type="entry name" value="OmpA-like"/>
</dbReference>
<dbReference type="Proteomes" id="UP000321080">
    <property type="component" value="Unassembled WGS sequence"/>
</dbReference>
<sequence>MKIRFLLIITMLFTYNLSHGQLLKKLKKKAEQAAERKLEEKVEKETSRTMDSVLNPSKKTKKQESPDSSESESEQPNKKVLVRGGSGNNPPSNENENTSPSNGDGSSQNEQTSNINHQPWAKYNFVPGDHIIFEDDLTVEESGEFPSRWDLFQGTAENASLGSNNIINFENRAIITPLMDKDDYLPEAFTIEFDAYFEDVPGTWQSYRLRFWEGQHHLSVSREENYHPLHIQNNGAKFQIRAKGKDRKYNGEGDQFKENIPGWRHVAIAFNKRTLKVFLDQHRVLNIPNLNLKPAIVSIEGYSYRDGIRAIKNIRIAEGGKKLYNRVMSEGKFVTRGILFDVNKASIKKESMGVLNQVAKMMNQYADMNFRIEGHTDSDGANDYNLQLSQQRADAVKAALTNLGIDTSRMQTKGMGETIPISDNKSPEGKANNRRVEFIKI</sequence>
<dbReference type="Gene3D" id="3.30.1330.60">
    <property type="entry name" value="OmpA-like domain"/>
    <property type="match status" value="1"/>
</dbReference>